<dbReference type="PATRIC" id="fig|1235802.3.peg.2905"/>
<proteinExistence type="predicted"/>
<organism evidence="1 2">
    <name type="scientific">Eubacterium plexicaudatum ASF492</name>
    <dbReference type="NCBI Taxonomy" id="1235802"/>
    <lineage>
        <taxon>Bacteria</taxon>
        <taxon>Bacillati</taxon>
        <taxon>Bacillota</taxon>
        <taxon>Clostridia</taxon>
        <taxon>Eubacteriales</taxon>
        <taxon>Eubacteriaceae</taxon>
        <taxon>Eubacterium</taxon>
    </lineage>
</organism>
<dbReference type="Gene3D" id="3.40.50.150">
    <property type="entry name" value="Vaccinia Virus protein VP39"/>
    <property type="match status" value="1"/>
</dbReference>
<evidence type="ECO:0000313" key="1">
    <source>
        <dbReference type="EMBL" id="EMZ25735.1"/>
    </source>
</evidence>
<protein>
    <recommendedName>
        <fullName evidence="3">Methyltransferase type 12 domain-containing protein</fullName>
    </recommendedName>
</protein>
<reference evidence="1 2" key="1">
    <citation type="journal article" date="2014" name="Genome Announc.">
        <title>Draft genome sequences of the altered schaedler flora, a defined bacterial community from gnotobiotic mice.</title>
        <authorList>
            <person name="Wannemuehler M.J."/>
            <person name="Overstreet A.M."/>
            <person name="Ward D.V."/>
            <person name="Phillips G.J."/>
        </authorList>
    </citation>
    <scope>NUCLEOTIDE SEQUENCE [LARGE SCALE GENOMIC DNA]</scope>
    <source>
        <strain evidence="1 2">ASF492</strain>
    </source>
</reference>
<dbReference type="SUPFAM" id="SSF53335">
    <property type="entry name" value="S-adenosyl-L-methionine-dependent methyltransferases"/>
    <property type="match status" value="1"/>
</dbReference>
<dbReference type="InterPro" id="IPR029063">
    <property type="entry name" value="SAM-dependent_MTases_sf"/>
</dbReference>
<dbReference type="AlphaFoldDB" id="N2AHL7"/>
<dbReference type="STRING" id="1235802.C823_02751"/>
<dbReference type="CDD" id="cd02440">
    <property type="entry name" value="AdoMet_MTases"/>
    <property type="match status" value="1"/>
</dbReference>
<sequence>MDAKIDSEIAKYIISIQAGENYNDILLKDKRWEIFYHLSPLRRSLFNWYPFKKETALLEIGSAFGALTGLFCEMCGHVTALERNEVRAEAVRKRYRNVNNLEVCQLDVADFNTKEMYDYVILTGVLEKQFYGSKNMELYICFLRSLHRFLKPNGKILVSVDNRYGLKYFCGARNPHTKRAFSGLNQYEEENRSGYNWGKKEFCNLLEKSGFRYYKFYYPLPDYRVPQLIYSDEYLPGGNVHERLIPYYEKEDPLVVYEKALYKDIAKNQVFPFFANSFLAECSVKSQNFSNVYYVAVTTDRGKEHGFATVIQSDQTVRKKILYPEGRKNLRQFYENIEDIRVHGVDTVSHVYRGNYVEMPYIHANPLSEDLDKIIKNNPEQFAMIISQLYRTILKSSDHVEAEENKLAGKYEGSMLADHISNEDYGVILKHAYIDMIPFNCFYQNGKFLFFDQEFVRKGYPAKYTLFRALLYTYYFIPEVETIVPLAEMKKRYGLDKMWGLFEKEEQDFVSDNRNHQLYGNFYKWATVDKEQIKRRISLLDG</sequence>
<dbReference type="EMBL" id="AQFT01000087">
    <property type="protein sequence ID" value="EMZ25735.1"/>
    <property type="molecule type" value="Genomic_DNA"/>
</dbReference>
<dbReference type="eggNOG" id="COG2242">
    <property type="taxonomic scope" value="Bacteria"/>
</dbReference>
<dbReference type="InterPro" id="IPR008715">
    <property type="entry name" value="SAM-MeTfrase_NodS-like"/>
</dbReference>
<dbReference type="Proteomes" id="UP000012589">
    <property type="component" value="Unassembled WGS sequence"/>
</dbReference>
<gene>
    <name evidence="1" type="ORF">C823_02751</name>
</gene>
<name>N2AHL7_9FIRM</name>
<accession>N2AHL7</accession>
<comment type="caution">
    <text evidence="1">The sequence shown here is derived from an EMBL/GenBank/DDBJ whole genome shotgun (WGS) entry which is preliminary data.</text>
</comment>
<dbReference type="OrthoDB" id="525353at2"/>
<dbReference type="Pfam" id="PF05401">
    <property type="entry name" value="NodS"/>
    <property type="match status" value="1"/>
</dbReference>
<keyword evidence="2" id="KW-1185">Reference proteome</keyword>
<evidence type="ECO:0000313" key="2">
    <source>
        <dbReference type="Proteomes" id="UP000012589"/>
    </source>
</evidence>
<dbReference type="HOGENOM" id="CLU_019444_1_0_9"/>
<evidence type="ECO:0008006" key="3">
    <source>
        <dbReference type="Google" id="ProtNLM"/>
    </source>
</evidence>